<dbReference type="Proteomes" id="UP000654075">
    <property type="component" value="Unassembled WGS sequence"/>
</dbReference>
<accession>A0A813DM56</accession>
<name>A0A813DM56_POLGL</name>
<keyword evidence="1" id="KW-0812">Transmembrane</keyword>
<organism evidence="2 3">
    <name type="scientific">Polarella glacialis</name>
    <name type="common">Dinoflagellate</name>
    <dbReference type="NCBI Taxonomy" id="89957"/>
    <lineage>
        <taxon>Eukaryota</taxon>
        <taxon>Sar</taxon>
        <taxon>Alveolata</taxon>
        <taxon>Dinophyceae</taxon>
        <taxon>Suessiales</taxon>
        <taxon>Suessiaceae</taxon>
        <taxon>Polarella</taxon>
    </lineage>
</organism>
<dbReference type="EMBL" id="CAJNNV010002182">
    <property type="protein sequence ID" value="CAE8586701.1"/>
    <property type="molecule type" value="Genomic_DNA"/>
</dbReference>
<proteinExistence type="predicted"/>
<gene>
    <name evidence="2" type="ORF">PGLA1383_LOCUS5552</name>
</gene>
<evidence type="ECO:0000256" key="1">
    <source>
        <dbReference type="SAM" id="Phobius"/>
    </source>
</evidence>
<feature type="non-terminal residue" evidence="2">
    <location>
        <position position="1"/>
    </location>
</feature>
<reference evidence="2" key="1">
    <citation type="submission" date="2021-02" db="EMBL/GenBank/DDBJ databases">
        <authorList>
            <person name="Dougan E. K."/>
            <person name="Rhodes N."/>
            <person name="Thang M."/>
            <person name="Chan C."/>
        </authorList>
    </citation>
    <scope>NUCLEOTIDE SEQUENCE</scope>
</reference>
<evidence type="ECO:0000313" key="2">
    <source>
        <dbReference type="EMBL" id="CAE8586701.1"/>
    </source>
</evidence>
<feature type="transmembrane region" description="Helical" evidence="1">
    <location>
        <begin position="15"/>
        <end position="48"/>
    </location>
</feature>
<evidence type="ECO:0000313" key="3">
    <source>
        <dbReference type="Proteomes" id="UP000654075"/>
    </source>
</evidence>
<sequence length="102" mass="10954">SPPHNVCVVVVVTVVVWLLVVVIVVVVVVVVVSVSCCLLWFCPMFVSARRVLGHKRRKPTCPSLGRVATGGGFVAFYCRCCCCCCFCCCCFCNRGGGCPSTE</sequence>
<keyword evidence="1" id="KW-1133">Transmembrane helix</keyword>
<keyword evidence="1" id="KW-0472">Membrane</keyword>
<keyword evidence="3" id="KW-1185">Reference proteome</keyword>
<comment type="caution">
    <text evidence="2">The sequence shown here is derived from an EMBL/GenBank/DDBJ whole genome shotgun (WGS) entry which is preliminary data.</text>
</comment>
<protein>
    <submittedName>
        <fullName evidence="2">Uncharacterized protein</fullName>
    </submittedName>
</protein>
<dbReference type="AlphaFoldDB" id="A0A813DM56"/>